<dbReference type="PATRIC" id="fig|1097667.3.peg.2218"/>
<reference evidence="1 2" key="1">
    <citation type="journal article" date="2013" name="Biodegradation">
        <title>Quantitative proteomic analysis of ibuprofen-degrading Patulibacter sp. strain I11.</title>
        <authorList>
            <person name="Almeida B."/>
            <person name="Kjeldal H."/>
            <person name="Lolas I."/>
            <person name="Knudsen A.D."/>
            <person name="Carvalho G."/>
            <person name="Nielsen K.L."/>
            <person name="Barreto Crespo M.T."/>
            <person name="Stensballe A."/>
            <person name="Nielsen J.L."/>
        </authorList>
    </citation>
    <scope>NUCLEOTIDE SEQUENCE [LARGE SCALE GENOMIC DNA]</scope>
    <source>
        <strain evidence="1 2">I11</strain>
    </source>
</reference>
<evidence type="ECO:0000313" key="2">
    <source>
        <dbReference type="Proteomes" id="UP000005143"/>
    </source>
</evidence>
<dbReference type="EMBL" id="AGUD01000196">
    <property type="protein sequence ID" value="EHN10927.1"/>
    <property type="molecule type" value="Genomic_DNA"/>
</dbReference>
<sequence length="193" mass="19953">MSKTPLDVPGGLLGLVDTSGWGGFWLGWFFDAVAYANNVTATAELAGPIEFNGNNFFGETGTALTLPLRVKLDNPILGSNCYIGSAANPVLLKLTTGATSPPPPNTSITGALGTVFVEQRGRLIRNEGFRVVDNAFAAPKADGCGNLLTNWLLDPAVNLKEGLPAAAGKNTAVMGGNQKIGNVINVRASIPTG</sequence>
<evidence type="ECO:0000313" key="1">
    <source>
        <dbReference type="EMBL" id="EHN10927.1"/>
    </source>
</evidence>
<gene>
    <name evidence="1" type="ORF">PAI11_22370</name>
</gene>
<dbReference type="AlphaFoldDB" id="H0E5Y6"/>
<protein>
    <submittedName>
        <fullName evidence="1">Secreted protein</fullName>
    </submittedName>
</protein>
<proteinExistence type="predicted"/>
<name>H0E5Y6_9ACTN</name>
<comment type="caution">
    <text evidence="1">The sequence shown here is derived from an EMBL/GenBank/DDBJ whole genome shotgun (WGS) entry which is preliminary data.</text>
</comment>
<accession>H0E5Y6</accession>
<keyword evidence="2" id="KW-1185">Reference proteome</keyword>
<dbReference type="Proteomes" id="UP000005143">
    <property type="component" value="Unassembled WGS sequence"/>
</dbReference>
<organism evidence="1 2">
    <name type="scientific">Patulibacter medicamentivorans</name>
    <dbReference type="NCBI Taxonomy" id="1097667"/>
    <lineage>
        <taxon>Bacteria</taxon>
        <taxon>Bacillati</taxon>
        <taxon>Actinomycetota</taxon>
        <taxon>Thermoleophilia</taxon>
        <taxon>Solirubrobacterales</taxon>
        <taxon>Patulibacteraceae</taxon>
        <taxon>Patulibacter</taxon>
    </lineage>
</organism>